<dbReference type="SUPFAM" id="SSF52540">
    <property type="entry name" value="P-loop containing nucleoside triphosphate hydrolases"/>
    <property type="match status" value="3"/>
</dbReference>
<dbReference type="InterPro" id="IPR014001">
    <property type="entry name" value="Helicase_ATP-bd"/>
</dbReference>
<dbReference type="Pfam" id="PF00270">
    <property type="entry name" value="DEAD"/>
    <property type="match status" value="1"/>
</dbReference>
<accession>A0A7W9SS67</accession>
<sequence length="1196" mass="131289">MNLTALLSQADGWKTLAQAEEALRQGLCAVQLEGMPVAGRGWLLARLAQDFSQPLVVVTYTDDAAARLAEDIALFGIEGVERLPSSLNLLLDDADSERDVRGSGKRVRLLGDLAQGSYPKVLVTTATALLQLAPPPSVLKARRLTVTVGSTLSLDQTAARLNAFGYRRTDLVQLPGTFARRGDLLDVWPADSEGPIRIDLFGDDVESIRPFDPESQRSDGKRESVVIVAAHEMAYSRERMAAAQETLKKQLAVALKSFASAPERAEKLRDSAEGDIVKIGLANYFGGVERYLPLLHPDAVPTASFLPEGALLILDEPAQLEPYAERVLDGITKSLAGRAERGEILPPSGSPNLGGGGGLWGEFTPTFQALTAAHPTLLLTLLARALPFLAPSQHLTVQGAPAESFGGRPAPLKDAIATWTSNGATVAIVSAQAPRIRGFGVLETEKVKLIDGLLPAGFRLPEAGLVVLSDAEIFGDRHKFKKQTKRKEFREGMRITSLLDVKAGDYVVHIHHGVGVYAGLTKMNTAPFPGAPPVEKEFLVIAYEGSDRLYVPVDQVDRVQKYIGSEGGSPSVNKLGGTEWLKATAKAKRQVKEIAGELIALYAKRQSIEGYAYAPDSPWIQDMEQAFPYTETPDQLAAIEDVKRDLESPRPMDRLICGDVGFGKTEVAMRAAFKVASEGRQVAVLCPTTVLASQHFQTFSERLAAFPVRVDQLSRFRSNKEHSKTIEDLRVGGVDIVVGTHRLLSKDVAFKDLGLVIVDEEQRFGVVHKERLKQLRQSVDVLAMSATPIPRTMHMSLSGIRDMSLINDPPEGRSAVKTYVKEFDDMLIREAILRELDHGGQVYFLHNRVESIYHIANHIEQLVPTARCKVAHGQMSNDDLEDTMFEFYHKKFDVLVCTTIVESGLDIPNVNTIIIDNADKLGLSQLYQLRGRVGRSKVQAYAYLLYRRGKNLSTIAEQRLDAVRELTDLGSGYKIALRDLELRGAGNLLGAEQSGTVSSVGFDLYLQLLEQAIHELKGEEPDKEDIPLPTVDLPVAATIPQTYIPAEPQRILMYKKLAAVRDRADVARLQDEFEDRFGTPPPPVWNALGLLRLRLRCAEVGIESIQTEARQVIVTFKAGVALPKHAVRALAAAFKPAQGYSFEPGKVVMNIQTLKVLPQTEELVEYLDKALKEPPPTPDSKSEERRRDIRASLRGR</sequence>
<dbReference type="Pfam" id="PF17757">
    <property type="entry name" value="UvrB_inter"/>
    <property type="match status" value="1"/>
</dbReference>
<dbReference type="InterPro" id="IPR027417">
    <property type="entry name" value="P-loop_NTPase"/>
</dbReference>
<evidence type="ECO:0000256" key="6">
    <source>
        <dbReference type="ARBA" id="ARBA00022806"/>
    </source>
</evidence>
<keyword evidence="3 13" id="KW-0547">Nucleotide-binding</keyword>
<evidence type="ECO:0000313" key="18">
    <source>
        <dbReference type="Proteomes" id="UP000520814"/>
    </source>
</evidence>
<dbReference type="GO" id="GO:0005737">
    <property type="term" value="C:cytoplasm"/>
    <property type="evidence" value="ECO:0007669"/>
    <property type="project" value="UniProtKB-SubCell"/>
</dbReference>
<protein>
    <recommendedName>
        <fullName evidence="12 13">Transcription-repair-coupling factor</fullName>
        <shortName evidence="13">TRCF</shortName>
        <ecNumber evidence="13">3.6.4.-</ecNumber>
    </recommendedName>
</protein>
<dbReference type="PANTHER" id="PTHR47964:SF1">
    <property type="entry name" value="ATP-DEPENDENT DNA HELICASE HOMOLOG RECG, CHLOROPLASTIC"/>
    <property type="match status" value="1"/>
</dbReference>
<evidence type="ECO:0000256" key="1">
    <source>
        <dbReference type="ARBA" id="ARBA00004496"/>
    </source>
</evidence>
<evidence type="ECO:0000256" key="2">
    <source>
        <dbReference type="ARBA" id="ARBA00022490"/>
    </source>
</evidence>
<dbReference type="NCBIfam" id="TIGR00580">
    <property type="entry name" value="mfd"/>
    <property type="match status" value="1"/>
</dbReference>
<dbReference type="Gene3D" id="3.30.2060.10">
    <property type="entry name" value="Penicillin-binding protein 1b domain"/>
    <property type="match status" value="1"/>
</dbReference>
<dbReference type="GO" id="GO:0003684">
    <property type="term" value="F:damaged DNA binding"/>
    <property type="evidence" value="ECO:0007669"/>
    <property type="project" value="InterPro"/>
</dbReference>
<dbReference type="InterPro" id="IPR005118">
    <property type="entry name" value="TRCF_C"/>
</dbReference>
<keyword evidence="7 13" id="KW-0067">ATP-binding</keyword>
<dbReference type="EC" id="3.6.4.-" evidence="13"/>
<dbReference type="InterPro" id="IPR004576">
    <property type="entry name" value="Mfd"/>
</dbReference>
<reference evidence="17 18" key="1">
    <citation type="submission" date="2020-08" db="EMBL/GenBank/DDBJ databases">
        <title>Genomic Encyclopedia of Type Strains, Phase IV (KMG-IV): sequencing the most valuable type-strain genomes for metagenomic binning, comparative biology and taxonomic classification.</title>
        <authorList>
            <person name="Goeker M."/>
        </authorList>
    </citation>
    <scope>NUCLEOTIDE SEQUENCE [LARGE SCALE GENOMIC DNA]</scope>
    <source>
        <strain evidence="17 18">DSM 23562</strain>
    </source>
</reference>
<dbReference type="InterPro" id="IPR036101">
    <property type="entry name" value="CarD-like/TRCF_RID_sf"/>
</dbReference>
<proteinExistence type="inferred from homology"/>
<dbReference type="RefSeq" id="WP_184198330.1">
    <property type="nucleotide sequence ID" value="NZ_JACHGW010000003.1"/>
</dbReference>
<dbReference type="SMART" id="SM01058">
    <property type="entry name" value="CarD_TRCF"/>
    <property type="match status" value="1"/>
</dbReference>
<dbReference type="InterPro" id="IPR001650">
    <property type="entry name" value="Helicase_C-like"/>
</dbReference>
<keyword evidence="9 13" id="KW-0234">DNA repair</keyword>
<dbReference type="PROSITE" id="PS51194">
    <property type="entry name" value="HELICASE_CTER"/>
    <property type="match status" value="1"/>
</dbReference>
<dbReference type="AlphaFoldDB" id="A0A7W9SS67"/>
<dbReference type="Pfam" id="PF00271">
    <property type="entry name" value="Helicase_C"/>
    <property type="match status" value="1"/>
</dbReference>
<evidence type="ECO:0000259" key="15">
    <source>
        <dbReference type="PROSITE" id="PS51192"/>
    </source>
</evidence>
<keyword evidence="8 13" id="KW-0238">DNA-binding</keyword>
<comment type="similarity">
    <text evidence="11 13">In the C-terminal section; belongs to the helicase family. RecG subfamily.</text>
</comment>
<dbReference type="Gene3D" id="3.40.50.11180">
    <property type="match status" value="1"/>
</dbReference>
<dbReference type="Proteomes" id="UP000520814">
    <property type="component" value="Unassembled WGS sequence"/>
</dbReference>
<dbReference type="InterPro" id="IPR037235">
    <property type="entry name" value="TRCF-like_C_D7"/>
</dbReference>
<dbReference type="InterPro" id="IPR011545">
    <property type="entry name" value="DEAD/DEAH_box_helicase_dom"/>
</dbReference>
<dbReference type="GO" id="GO:0006355">
    <property type="term" value="P:regulation of DNA-templated transcription"/>
    <property type="evidence" value="ECO:0007669"/>
    <property type="project" value="UniProtKB-UniRule"/>
</dbReference>
<feature type="region of interest" description="Disordered" evidence="14">
    <location>
        <begin position="1169"/>
        <end position="1196"/>
    </location>
</feature>
<evidence type="ECO:0000256" key="12">
    <source>
        <dbReference type="ARBA" id="ARBA00070128"/>
    </source>
</evidence>
<dbReference type="Gene3D" id="3.40.50.300">
    <property type="entry name" value="P-loop containing nucleotide triphosphate hydrolases"/>
    <property type="match status" value="2"/>
</dbReference>
<evidence type="ECO:0000313" key="17">
    <source>
        <dbReference type="EMBL" id="MBB6051415.1"/>
    </source>
</evidence>
<dbReference type="GO" id="GO:0016787">
    <property type="term" value="F:hydrolase activity"/>
    <property type="evidence" value="ECO:0007669"/>
    <property type="project" value="UniProtKB-KW"/>
</dbReference>
<keyword evidence="4 13" id="KW-0227">DNA damage</keyword>
<dbReference type="CDD" id="cd17991">
    <property type="entry name" value="DEXHc_TRCF"/>
    <property type="match status" value="1"/>
</dbReference>
<evidence type="ECO:0000256" key="5">
    <source>
        <dbReference type="ARBA" id="ARBA00022801"/>
    </source>
</evidence>
<evidence type="ECO:0000256" key="11">
    <source>
        <dbReference type="ARBA" id="ARBA00061399"/>
    </source>
</evidence>
<dbReference type="PROSITE" id="PS51192">
    <property type="entry name" value="HELICASE_ATP_BIND_1"/>
    <property type="match status" value="1"/>
</dbReference>
<dbReference type="SUPFAM" id="SSF141259">
    <property type="entry name" value="CarD-like"/>
    <property type="match status" value="1"/>
</dbReference>
<name>A0A7W9SS67_ARMRO</name>
<dbReference type="EMBL" id="JACHGW010000003">
    <property type="protein sequence ID" value="MBB6051415.1"/>
    <property type="molecule type" value="Genomic_DNA"/>
</dbReference>
<evidence type="ECO:0000256" key="4">
    <source>
        <dbReference type="ARBA" id="ARBA00022763"/>
    </source>
</evidence>
<keyword evidence="2 13" id="KW-0963">Cytoplasm</keyword>
<dbReference type="Gene3D" id="2.40.10.170">
    <property type="match status" value="1"/>
</dbReference>
<evidence type="ECO:0000256" key="9">
    <source>
        <dbReference type="ARBA" id="ARBA00023204"/>
    </source>
</evidence>
<keyword evidence="6 17" id="KW-0347">Helicase</keyword>
<evidence type="ECO:0000256" key="10">
    <source>
        <dbReference type="ARBA" id="ARBA00061104"/>
    </source>
</evidence>
<dbReference type="InterPro" id="IPR041471">
    <property type="entry name" value="UvrB_inter"/>
</dbReference>
<dbReference type="PANTHER" id="PTHR47964">
    <property type="entry name" value="ATP-DEPENDENT DNA HELICASE HOMOLOG RECG, CHLOROPLASTIC"/>
    <property type="match status" value="1"/>
</dbReference>
<dbReference type="SMART" id="SM00490">
    <property type="entry name" value="HELICc"/>
    <property type="match status" value="1"/>
</dbReference>
<evidence type="ECO:0000256" key="7">
    <source>
        <dbReference type="ARBA" id="ARBA00022840"/>
    </source>
</evidence>
<evidence type="ECO:0000256" key="8">
    <source>
        <dbReference type="ARBA" id="ARBA00023125"/>
    </source>
</evidence>
<evidence type="ECO:0000256" key="13">
    <source>
        <dbReference type="HAMAP-Rule" id="MF_00969"/>
    </source>
</evidence>
<comment type="similarity">
    <text evidence="10 13">In the N-terminal section; belongs to the UvrB family.</text>
</comment>
<gene>
    <name evidence="13" type="primary">mfd</name>
    <name evidence="17" type="ORF">HNQ39_003225</name>
</gene>
<comment type="caution">
    <text evidence="17">The sequence shown here is derived from an EMBL/GenBank/DDBJ whole genome shotgun (WGS) entry which is preliminary data.</text>
</comment>
<feature type="compositionally biased region" description="Basic and acidic residues" evidence="14">
    <location>
        <begin position="1180"/>
        <end position="1196"/>
    </location>
</feature>
<dbReference type="InterPro" id="IPR047112">
    <property type="entry name" value="RecG/Mfd"/>
</dbReference>
<dbReference type="HAMAP" id="MF_00969">
    <property type="entry name" value="TRCF"/>
    <property type="match status" value="1"/>
</dbReference>
<keyword evidence="18" id="KW-1185">Reference proteome</keyword>
<dbReference type="FunFam" id="3.40.50.300:FF:000546">
    <property type="entry name" value="Transcription-repair-coupling factor"/>
    <property type="match status" value="1"/>
</dbReference>
<dbReference type="Pfam" id="PF02559">
    <property type="entry name" value="CarD_TRCF_RID"/>
    <property type="match status" value="1"/>
</dbReference>
<dbReference type="Pfam" id="PF03461">
    <property type="entry name" value="TRCF"/>
    <property type="match status" value="1"/>
</dbReference>
<dbReference type="InterPro" id="IPR003711">
    <property type="entry name" value="CarD-like/TRCF_RID"/>
</dbReference>
<comment type="subcellular location">
    <subcellularLocation>
        <location evidence="1 13">Cytoplasm</location>
    </subcellularLocation>
</comment>
<organism evidence="17 18">
    <name type="scientific">Armatimonas rosea</name>
    <dbReference type="NCBI Taxonomy" id="685828"/>
    <lineage>
        <taxon>Bacteria</taxon>
        <taxon>Bacillati</taxon>
        <taxon>Armatimonadota</taxon>
        <taxon>Armatimonadia</taxon>
        <taxon>Armatimonadales</taxon>
        <taxon>Armatimonadaceae</taxon>
        <taxon>Armatimonas</taxon>
    </lineage>
</organism>
<evidence type="ECO:0000256" key="14">
    <source>
        <dbReference type="SAM" id="MobiDB-lite"/>
    </source>
</evidence>
<evidence type="ECO:0000256" key="3">
    <source>
        <dbReference type="ARBA" id="ARBA00022741"/>
    </source>
</evidence>
<comment type="function">
    <text evidence="13">Couples transcription and DNA repair by recognizing RNA polymerase (RNAP) stalled at DNA lesions. Mediates ATP-dependent release of RNAP and its truncated transcript from the DNA, and recruitment of nucleotide excision repair machinery to the damaged site.</text>
</comment>
<dbReference type="GO" id="GO:0003678">
    <property type="term" value="F:DNA helicase activity"/>
    <property type="evidence" value="ECO:0007669"/>
    <property type="project" value="TreeGrafter"/>
</dbReference>
<keyword evidence="5 13" id="KW-0378">Hydrolase</keyword>
<dbReference type="GO" id="GO:0000716">
    <property type="term" value="P:transcription-coupled nucleotide-excision repair, DNA damage recognition"/>
    <property type="evidence" value="ECO:0007669"/>
    <property type="project" value="UniProtKB-UniRule"/>
</dbReference>
<feature type="domain" description="Helicase ATP-binding" evidence="15">
    <location>
        <begin position="645"/>
        <end position="806"/>
    </location>
</feature>
<dbReference type="Gene3D" id="3.90.1150.50">
    <property type="entry name" value="Transcription-repair-coupling factor, D7 domain"/>
    <property type="match status" value="1"/>
</dbReference>
<dbReference type="SMART" id="SM00487">
    <property type="entry name" value="DEXDc"/>
    <property type="match status" value="1"/>
</dbReference>
<dbReference type="SMART" id="SM00982">
    <property type="entry name" value="TRCF"/>
    <property type="match status" value="1"/>
</dbReference>
<feature type="domain" description="Helicase C-terminal" evidence="16">
    <location>
        <begin position="819"/>
        <end position="981"/>
    </location>
</feature>
<evidence type="ECO:0000259" key="16">
    <source>
        <dbReference type="PROSITE" id="PS51194"/>
    </source>
</evidence>
<dbReference type="SUPFAM" id="SSF143517">
    <property type="entry name" value="TRCF domain-like"/>
    <property type="match status" value="1"/>
</dbReference>
<dbReference type="GO" id="GO:0005524">
    <property type="term" value="F:ATP binding"/>
    <property type="evidence" value="ECO:0007669"/>
    <property type="project" value="UniProtKB-UniRule"/>
</dbReference>